<sequence>MEFVRNLLLFLHLLGMAILVAMFFLQRRTAPEGPLNNPEGPLNKGWLHGSVLQLLTGMGLVGVAEVMDRDLNHVKIGVKLVVVVVIAGLAVGFQNRERIANWLTPTLAALVVLNTGVAVFWS</sequence>
<name>A0A8J3CGX6_9PSEU</name>
<protein>
    <submittedName>
        <fullName evidence="2">Uncharacterized protein</fullName>
    </submittedName>
</protein>
<feature type="transmembrane region" description="Helical" evidence="1">
    <location>
        <begin position="7"/>
        <end position="25"/>
    </location>
</feature>
<evidence type="ECO:0000256" key="1">
    <source>
        <dbReference type="SAM" id="Phobius"/>
    </source>
</evidence>
<proteinExistence type="predicted"/>
<reference evidence="2" key="2">
    <citation type="submission" date="2020-09" db="EMBL/GenBank/DDBJ databases">
        <authorList>
            <person name="Sun Q."/>
            <person name="Zhou Y."/>
        </authorList>
    </citation>
    <scope>NUCLEOTIDE SEQUENCE</scope>
    <source>
        <strain evidence="2">CGMCC 4.5737</strain>
    </source>
</reference>
<keyword evidence="1" id="KW-0472">Membrane</keyword>
<dbReference type="Proteomes" id="UP000637578">
    <property type="component" value="Unassembled WGS sequence"/>
</dbReference>
<feature type="transmembrane region" description="Helical" evidence="1">
    <location>
        <begin position="99"/>
        <end position="121"/>
    </location>
</feature>
<keyword evidence="3" id="KW-1185">Reference proteome</keyword>
<evidence type="ECO:0000313" key="2">
    <source>
        <dbReference type="EMBL" id="GGM59426.1"/>
    </source>
</evidence>
<evidence type="ECO:0000313" key="3">
    <source>
        <dbReference type="Proteomes" id="UP000637578"/>
    </source>
</evidence>
<feature type="transmembrane region" description="Helical" evidence="1">
    <location>
        <begin position="76"/>
        <end position="93"/>
    </location>
</feature>
<dbReference type="AlphaFoldDB" id="A0A8J3CGX6"/>
<keyword evidence="1" id="KW-1133">Transmembrane helix</keyword>
<feature type="transmembrane region" description="Helical" evidence="1">
    <location>
        <begin position="45"/>
        <end position="64"/>
    </location>
</feature>
<reference evidence="2" key="1">
    <citation type="journal article" date="2014" name="Int. J. Syst. Evol. Microbiol.">
        <title>Complete genome sequence of Corynebacterium casei LMG S-19264T (=DSM 44701T), isolated from a smear-ripened cheese.</title>
        <authorList>
            <consortium name="US DOE Joint Genome Institute (JGI-PGF)"/>
            <person name="Walter F."/>
            <person name="Albersmeier A."/>
            <person name="Kalinowski J."/>
            <person name="Ruckert C."/>
        </authorList>
    </citation>
    <scope>NUCLEOTIDE SEQUENCE</scope>
    <source>
        <strain evidence="2">CGMCC 4.5737</strain>
    </source>
</reference>
<dbReference type="EMBL" id="BMMK01000014">
    <property type="protein sequence ID" value="GGM59426.1"/>
    <property type="molecule type" value="Genomic_DNA"/>
</dbReference>
<keyword evidence="1" id="KW-0812">Transmembrane</keyword>
<comment type="caution">
    <text evidence="2">The sequence shown here is derived from an EMBL/GenBank/DDBJ whole genome shotgun (WGS) entry which is preliminary data.</text>
</comment>
<organism evidence="2 3">
    <name type="scientific">Longimycelium tulufanense</name>
    <dbReference type="NCBI Taxonomy" id="907463"/>
    <lineage>
        <taxon>Bacteria</taxon>
        <taxon>Bacillati</taxon>
        <taxon>Actinomycetota</taxon>
        <taxon>Actinomycetes</taxon>
        <taxon>Pseudonocardiales</taxon>
        <taxon>Pseudonocardiaceae</taxon>
        <taxon>Longimycelium</taxon>
    </lineage>
</organism>
<gene>
    <name evidence="2" type="ORF">GCM10012275_33240</name>
</gene>
<accession>A0A8J3CGX6</accession>
<dbReference type="RefSeq" id="WP_189058621.1">
    <property type="nucleotide sequence ID" value="NZ_BMMK01000014.1"/>
</dbReference>